<evidence type="ECO:0000313" key="3">
    <source>
        <dbReference type="Proteomes" id="UP000544872"/>
    </source>
</evidence>
<name>A0A7W9ZHJ8_NOVIT</name>
<keyword evidence="1" id="KW-1133">Transmembrane helix</keyword>
<reference evidence="2 3" key="1">
    <citation type="submission" date="2020-08" db="EMBL/GenBank/DDBJ databases">
        <title>Genomic Encyclopedia of Type Strains, Phase IV (KMG-IV): sequencing the most valuable type-strain genomes for metagenomic binning, comparative biology and taxonomic classification.</title>
        <authorList>
            <person name="Goeker M."/>
        </authorList>
    </citation>
    <scope>NUCLEOTIDE SEQUENCE [LARGE SCALE GENOMIC DNA]</scope>
    <source>
        <strain evidence="2 3">DSM 11590</strain>
    </source>
</reference>
<accession>A0A7W9ZHJ8</accession>
<keyword evidence="3" id="KW-1185">Reference proteome</keyword>
<gene>
    <name evidence="2" type="ORF">FHS48_001634</name>
</gene>
<evidence type="ECO:0000313" key="2">
    <source>
        <dbReference type="EMBL" id="MBB6210219.1"/>
    </source>
</evidence>
<organism evidence="2 3">
    <name type="scientific">Novispirillum itersonii</name>
    <name type="common">Aquaspirillum itersonii</name>
    <dbReference type="NCBI Taxonomy" id="189"/>
    <lineage>
        <taxon>Bacteria</taxon>
        <taxon>Pseudomonadati</taxon>
        <taxon>Pseudomonadota</taxon>
        <taxon>Alphaproteobacteria</taxon>
        <taxon>Rhodospirillales</taxon>
        <taxon>Novispirillaceae</taxon>
        <taxon>Novispirillum</taxon>
    </lineage>
</organism>
<keyword evidence="1" id="KW-0812">Transmembrane</keyword>
<sequence length="75" mass="8219">MIYLIFSLVAGLAGLMAVALWITQVIRMLVAGAFLGLCIFFYWLYTLSPVVAVTIGGLLILIVFTLVIRNDPEAE</sequence>
<proteinExistence type="predicted"/>
<protein>
    <submittedName>
        <fullName evidence="2">Putative MnhB-related membrane protein</fullName>
    </submittedName>
</protein>
<dbReference type="RefSeq" id="WP_221443426.1">
    <property type="nucleotide sequence ID" value="NZ_JACIIX010000005.1"/>
</dbReference>
<dbReference type="AlphaFoldDB" id="A0A7W9ZHJ8"/>
<feature type="transmembrane region" description="Helical" evidence="1">
    <location>
        <begin position="29"/>
        <end position="45"/>
    </location>
</feature>
<evidence type="ECO:0000256" key="1">
    <source>
        <dbReference type="SAM" id="Phobius"/>
    </source>
</evidence>
<keyword evidence="1" id="KW-0472">Membrane</keyword>
<feature type="transmembrane region" description="Helical" evidence="1">
    <location>
        <begin position="50"/>
        <end position="68"/>
    </location>
</feature>
<comment type="caution">
    <text evidence="2">The sequence shown here is derived from an EMBL/GenBank/DDBJ whole genome shotgun (WGS) entry which is preliminary data.</text>
</comment>
<dbReference type="Proteomes" id="UP000544872">
    <property type="component" value="Unassembled WGS sequence"/>
</dbReference>
<dbReference type="EMBL" id="JACIIX010000005">
    <property type="protein sequence ID" value="MBB6210219.1"/>
    <property type="molecule type" value="Genomic_DNA"/>
</dbReference>